<feature type="domain" description="HTH lysR-type" evidence="6">
    <location>
        <begin position="2"/>
        <end position="59"/>
    </location>
</feature>
<evidence type="ECO:0000256" key="5">
    <source>
        <dbReference type="ARBA" id="ARBA00023163"/>
    </source>
</evidence>
<dbReference type="SUPFAM" id="SSF46785">
    <property type="entry name" value="Winged helix' DNA-binding domain"/>
    <property type="match status" value="1"/>
</dbReference>
<dbReference type="PANTHER" id="PTHR30346:SF26">
    <property type="entry name" value="HYDROGEN PEROXIDE-INDUCIBLE GENES ACTIVATOR"/>
    <property type="match status" value="1"/>
</dbReference>
<dbReference type="PROSITE" id="PS50931">
    <property type="entry name" value="HTH_LYSR"/>
    <property type="match status" value="1"/>
</dbReference>
<dbReference type="GO" id="GO:0003700">
    <property type="term" value="F:DNA-binding transcription factor activity"/>
    <property type="evidence" value="ECO:0007669"/>
    <property type="project" value="InterPro"/>
</dbReference>
<dbReference type="GO" id="GO:0003677">
    <property type="term" value="F:DNA binding"/>
    <property type="evidence" value="ECO:0007669"/>
    <property type="project" value="UniProtKB-KW"/>
</dbReference>
<dbReference type="FunFam" id="1.10.10.10:FF:000001">
    <property type="entry name" value="LysR family transcriptional regulator"/>
    <property type="match status" value="1"/>
</dbReference>
<keyword evidence="5" id="KW-0804">Transcription</keyword>
<keyword evidence="2" id="KW-0805">Transcription regulation</keyword>
<evidence type="ECO:0000313" key="8">
    <source>
        <dbReference type="Proteomes" id="UP000460561"/>
    </source>
</evidence>
<dbReference type="GO" id="GO:0032993">
    <property type="term" value="C:protein-DNA complex"/>
    <property type="evidence" value="ECO:0007669"/>
    <property type="project" value="TreeGrafter"/>
</dbReference>
<keyword evidence="4" id="KW-0010">Activator</keyword>
<dbReference type="RefSeq" id="WP_160739366.1">
    <property type="nucleotide sequence ID" value="NZ_WTYQ01000003.1"/>
</dbReference>
<dbReference type="PANTHER" id="PTHR30346">
    <property type="entry name" value="TRANSCRIPTIONAL DUAL REGULATOR HCAR-RELATED"/>
    <property type="match status" value="1"/>
</dbReference>
<name>A0A845A9X5_9SPHN</name>
<evidence type="ECO:0000256" key="3">
    <source>
        <dbReference type="ARBA" id="ARBA00023125"/>
    </source>
</evidence>
<evidence type="ECO:0000256" key="1">
    <source>
        <dbReference type="ARBA" id="ARBA00009437"/>
    </source>
</evidence>
<dbReference type="AlphaFoldDB" id="A0A845A9X5"/>
<evidence type="ECO:0000256" key="4">
    <source>
        <dbReference type="ARBA" id="ARBA00023159"/>
    </source>
</evidence>
<gene>
    <name evidence="7" type="ORF">GRI39_08880</name>
</gene>
<comment type="similarity">
    <text evidence="1">Belongs to the LysR transcriptional regulatory family.</text>
</comment>
<evidence type="ECO:0000259" key="6">
    <source>
        <dbReference type="PROSITE" id="PS50931"/>
    </source>
</evidence>
<dbReference type="Gene3D" id="3.40.190.10">
    <property type="entry name" value="Periplasmic binding protein-like II"/>
    <property type="match status" value="2"/>
</dbReference>
<dbReference type="EMBL" id="WTYQ01000003">
    <property type="protein sequence ID" value="MXP26149.1"/>
    <property type="molecule type" value="Genomic_DNA"/>
</dbReference>
<dbReference type="Gene3D" id="1.10.10.10">
    <property type="entry name" value="Winged helix-like DNA-binding domain superfamily/Winged helix DNA-binding domain"/>
    <property type="match status" value="1"/>
</dbReference>
<dbReference type="Pfam" id="PF03466">
    <property type="entry name" value="LysR_substrate"/>
    <property type="match status" value="1"/>
</dbReference>
<dbReference type="InterPro" id="IPR036390">
    <property type="entry name" value="WH_DNA-bd_sf"/>
</dbReference>
<reference evidence="7 8" key="1">
    <citation type="submission" date="2019-12" db="EMBL/GenBank/DDBJ databases">
        <title>Genomic-based taxomic classification of the family Erythrobacteraceae.</title>
        <authorList>
            <person name="Xu L."/>
        </authorList>
    </citation>
    <scope>NUCLEOTIDE SEQUENCE [LARGE SCALE GENOMIC DNA]</scope>
    <source>
        <strain evidence="7 8">DSM 18604</strain>
    </source>
</reference>
<dbReference type="SUPFAM" id="SSF53850">
    <property type="entry name" value="Periplasmic binding protein-like II"/>
    <property type="match status" value="1"/>
</dbReference>
<dbReference type="InterPro" id="IPR005119">
    <property type="entry name" value="LysR_subst-bd"/>
</dbReference>
<protein>
    <submittedName>
        <fullName evidence="7">LysR family transcriptional regulator</fullName>
    </submittedName>
</protein>
<dbReference type="CDD" id="cd08411">
    <property type="entry name" value="PBP2_OxyR"/>
    <property type="match status" value="1"/>
</dbReference>
<dbReference type="InterPro" id="IPR000847">
    <property type="entry name" value="LysR_HTH_N"/>
</dbReference>
<sequence length="303" mass="33116">MPTLRQLEYLVAIADTQHFGRAAIAANVSQPTLSQQLRNLEVRLGVTLVERGTTPIQLTPVGREITDRARQMVVQVDDIRALAQRSISGVAGTIRFGVTPTLGPYLMPAVIAGMNRTYPDLRLLIREGIPDEQLAELRRGALDMVLAPMPIGGTDLHIEPLFREALHLVAASDDALCQKNPLRPEDLAGQPVLSLDPRHHFHRQTRAICAELKADLLDDYEGTSLDSLRQMAGSGLGLAVLPELYLRSEAGGEATIRRLAITGWSATRSLAAVWREGAAFSESYQLIAEATATEARRIMESCQ</sequence>
<dbReference type="OrthoDB" id="9775392at2"/>
<evidence type="ECO:0000256" key="2">
    <source>
        <dbReference type="ARBA" id="ARBA00023015"/>
    </source>
</evidence>
<dbReference type="Proteomes" id="UP000460561">
    <property type="component" value="Unassembled WGS sequence"/>
</dbReference>
<accession>A0A845A9X5</accession>
<comment type="caution">
    <text evidence="7">The sequence shown here is derived from an EMBL/GenBank/DDBJ whole genome shotgun (WGS) entry which is preliminary data.</text>
</comment>
<dbReference type="Pfam" id="PF00126">
    <property type="entry name" value="HTH_1"/>
    <property type="match status" value="1"/>
</dbReference>
<proteinExistence type="inferred from homology"/>
<evidence type="ECO:0000313" key="7">
    <source>
        <dbReference type="EMBL" id="MXP26149.1"/>
    </source>
</evidence>
<keyword evidence="3" id="KW-0238">DNA-binding</keyword>
<dbReference type="InterPro" id="IPR036388">
    <property type="entry name" value="WH-like_DNA-bd_sf"/>
</dbReference>
<organism evidence="7 8">
    <name type="scientific">Altericroceibacterium indicum</name>
    <dbReference type="NCBI Taxonomy" id="374177"/>
    <lineage>
        <taxon>Bacteria</taxon>
        <taxon>Pseudomonadati</taxon>
        <taxon>Pseudomonadota</taxon>
        <taxon>Alphaproteobacteria</taxon>
        <taxon>Sphingomonadales</taxon>
        <taxon>Erythrobacteraceae</taxon>
        <taxon>Altericroceibacterium</taxon>
    </lineage>
</organism>
<keyword evidence="8" id="KW-1185">Reference proteome</keyword>
<dbReference type="PRINTS" id="PR00039">
    <property type="entry name" value="HTHLYSR"/>
</dbReference>